<evidence type="ECO:0000313" key="2">
    <source>
        <dbReference type="Proteomes" id="UP000887159"/>
    </source>
</evidence>
<comment type="caution">
    <text evidence="1">The sequence shown here is derived from an EMBL/GenBank/DDBJ whole genome shotgun (WGS) entry which is preliminary data.</text>
</comment>
<proteinExistence type="predicted"/>
<dbReference type="EMBL" id="BMAU01021219">
    <property type="protein sequence ID" value="GFY00281.1"/>
    <property type="molecule type" value="Genomic_DNA"/>
</dbReference>
<dbReference type="AlphaFoldDB" id="A0A8X6RTG3"/>
<gene>
    <name evidence="1" type="ORF">TNCV_4710831</name>
</gene>
<organism evidence="1 2">
    <name type="scientific">Trichonephila clavipes</name>
    <name type="common">Golden silk orbweaver</name>
    <name type="synonym">Nephila clavipes</name>
    <dbReference type="NCBI Taxonomy" id="2585209"/>
    <lineage>
        <taxon>Eukaryota</taxon>
        <taxon>Metazoa</taxon>
        <taxon>Ecdysozoa</taxon>
        <taxon>Arthropoda</taxon>
        <taxon>Chelicerata</taxon>
        <taxon>Arachnida</taxon>
        <taxon>Araneae</taxon>
        <taxon>Araneomorphae</taxon>
        <taxon>Entelegynae</taxon>
        <taxon>Araneoidea</taxon>
        <taxon>Nephilidae</taxon>
        <taxon>Trichonephila</taxon>
    </lineage>
</organism>
<sequence>MVKVFQEQSLIDPCFDLYDLCTIGNELSCSQEILIREENSHLLIHHSISMISAPLKTDSSVLRVDRDSKQLIFLQTLGRHL</sequence>
<accession>A0A8X6RTG3</accession>
<evidence type="ECO:0000313" key="1">
    <source>
        <dbReference type="EMBL" id="GFY00281.1"/>
    </source>
</evidence>
<name>A0A8X6RTG3_TRICX</name>
<dbReference type="Proteomes" id="UP000887159">
    <property type="component" value="Unassembled WGS sequence"/>
</dbReference>
<keyword evidence="2" id="KW-1185">Reference proteome</keyword>
<reference evidence="1" key="1">
    <citation type="submission" date="2020-08" db="EMBL/GenBank/DDBJ databases">
        <title>Multicomponent nature underlies the extraordinary mechanical properties of spider dragline silk.</title>
        <authorList>
            <person name="Kono N."/>
            <person name="Nakamura H."/>
            <person name="Mori M."/>
            <person name="Yoshida Y."/>
            <person name="Ohtoshi R."/>
            <person name="Malay A.D."/>
            <person name="Moran D.A.P."/>
            <person name="Tomita M."/>
            <person name="Numata K."/>
            <person name="Arakawa K."/>
        </authorList>
    </citation>
    <scope>NUCLEOTIDE SEQUENCE</scope>
</reference>
<protein>
    <submittedName>
        <fullName evidence="1">Uncharacterized protein</fullName>
    </submittedName>
</protein>